<keyword evidence="3" id="KW-1185">Reference proteome</keyword>
<proteinExistence type="predicted"/>
<sequence length="1192" mass="136209">MLERAPAYFEKGGRHFLCASAPQSIRSPRTLHPSSRHHDSHSQPLAHLQNAPEKLSPQKDASDLGEHSTAAEAHQADGNVSFLYFLYPNRTLALMRRYDSPPRSLGMPNLGRRYFSSSREGPKDTSSQGKRPREDDSDKGQAERNAEGIELDENYVFEQKDDEFGSDVDAFPPDSSDAQHRSSPKAQTAVGAVGGGEQGKRPKISELIKRIEQSDNKTEAISKLIDLYSDSSIDKESRDVLPQAIWRLWNALTAGQRTPRLATAILQHFGSIRPFLRTYAERIIQVFESLPQDCRVGQSYNSAILAYLTIQGPGKAALVYLEGVSRALSGDIHRDFLEHDSLWKSGRAEFDWLRPTPELLISRAIADCEWQLAIDLIATAQKIGTIDWAIIGNGLDLGHHLSMLLLRLRELQRLGAEPTESELELRELTEQLSRQAIAQMAASWSPESSQAQIWRLLLRLKRSGYVSADVQAELHARALEGILHAKEITKHFHLPPLVFRLYDTYVTALLEDRERPSVVPIRIRPSTFVCMLHGFIRHPKLPEKETVNTGVVYYHYKLFEGRPSVTVLSLLMHYHASQGNDRRVNAYFKELLTYQKRSIRENPKIFRSVFYVLSRKGDVAGTENLIKYMKEEFGLTPDSEMWNSVLKAHVRKDDFLGAWNRLRQMTKVTKLNDNSFRIILEPLAERGDVEAVKEIFDMISELDSTILRDSRTVLFLVLAYVKSDDLHSAERFAMQLQELKADGQLEGDTTSLWNIIASEYARQRDAQAVQRILAFMTQHGIPYDAHTYSALLLALANIHQTDVAYKILRTVITKEPVESLALHYAIVMSGYISQRRYWKVWYVDRFRQHRRVPSSFSTRSALIQAVLLNEIQMNRETGSDKLEKTERMALGQMKLVEPWDISREIQLGTKFTPANQLRDSWLDTLIHTFGSKKMFDMAQKMFDVYAKRNDIEFSDPERTPPIRMLVALMNNFLHAEQHEEVEQCWHLAKQQADKLSQLRPASIAREFASQEDESLRKAVPRKKMLTSALAVYMMSLKNQERVEDIQRVVQSLLGEGYLLSNSLWNNYIQLLARSGRIVQAFSLTETELMTRWPGWRKPQYAKIKRYNRGWHYLYVSALREPPGTKLPTYKTMVFLAAALKYVRRAEAVGTGGEGITVTEAFLEKRAPTTVKAVMKMPRVDDPLQTRFLGDNL</sequence>
<name>A0ABR1MI88_9PEZI</name>
<dbReference type="Gene3D" id="1.25.40.10">
    <property type="entry name" value="Tetratricopeptide repeat domain"/>
    <property type="match status" value="2"/>
</dbReference>
<feature type="region of interest" description="Disordered" evidence="1">
    <location>
        <begin position="25"/>
        <end position="72"/>
    </location>
</feature>
<evidence type="ECO:0000313" key="2">
    <source>
        <dbReference type="EMBL" id="KAK7548683.1"/>
    </source>
</evidence>
<evidence type="ECO:0000313" key="3">
    <source>
        <dbReference type="Proteomes" id="UP001365128"/>
    </source>
</evidence>
<reference evidence="2 3" key="1">
    <citation type="submission" date="2024-04" db="EMBL/GenBank/DDBJ databases">
        <title>Phyllosticta paracitricarpa is synonymous to the EU quarantine fungus P. citricarpa based on phylogenomic analyses.</title>
        <authorList>
            <consortium name="Lawrence Berkeley National Laboratory"/>
            <person name="Van Ingen-Buijs V.A."/>
            <person name="Van Westerhoven A.C."/>
            <person name="Haridas S."/>
            <person name="Skiadas P."/>
            <person name="Martin F."/>
            <person name="Groenewald J.Z."/>
            <person name="Crous P.W."/>
            <person name="Seidl M.F."/>
        </authorList>
    </citation>
    <scope>NUCLEOTIDE SEQUENCE [LARGE SCALE GENOMIC DNA]</scope>
    <source>
        <strain evidence="2 3">CBS 122670</strain>
    </source>
</reference>
<feature type="compositionally biased region" description="Basic and acidic residues" evidence="1">
    <location>
        <begin position="131"/>
        <end position="147"/>
    </location>
</feature>
<accession>A0ABR1MI88</accession>
<feature type="compositionally biased region" description="Basic and acidic residues" evidence="1">
    <location>
        <begin position="56"/>
        <end position="66"/>
    </location>
</feature>
<gene>
    <name evidence="2" type="ORF">IWX46DRAFT_596607</name>
</gene>
<dbReference type="PANTHER" id="PTHR47934:SF6">
    <property type="entry name" value="MITOCHONDRIAL GROUP I INTRON SPLICING FACTOR CCM1-RELATED"/>
    <property type="match status" value="1"/>
</dbReference>
<dbReference type="PANTHER" id="PTHR47934">
    <property type="entry name" value="PENTATRICOPEPTIDE REPEAT-CONTAINING PROTEIN PET309, MITOCHONDRIAL"/>
    <property type="match status" value="1"/>
</dbReference>
<organism evidence="2 3">
    <name type="scientific">Phyllosticta citricarpa</name>
    <dbReference type="NCBI Taxonomy" id="55181"/>
    <lineage>
        <taxon>Eukaryota</taxon>
        <taxon>Fungi</taxon>
        <taxon>Dikarya</taxon>
        <taxon>Ascomycota</taxon>
        <taxon>Pezizomycotina</taxon>
        <taxon>Dothideomycetes</taxon>
        <taxon>Dothideomycetes incertae sedis</taxon>
        <taxon>Botryosphaeriales</taxon>
        <taxon>Phyllostictaceae</taxon>
        <taxon>Phyllosticta</taxon>
    </lineage>
</organism>
<feature type="region of interest" description="Disordered" evidence="1">
    <location>
        <begin position="99"/>
        <end position="201"/>
    </location>
</feature>
<evidence type="ECO:0000256" key="1">
    <source>
        <dbReference type="SAM" id="MobiDB-lite"/>
    </source>
</evidence>
<comment type="caution">
    <text evidence="2">The sequence shown here is derived from an EMBL/GenBank/DDBJ whole genome shotgun (WGS) entry which is preliminary data.</text>
</comment>
<dbReference type="InterPro" id="IPR051114">
    <property type="entry name" value="Mito_RNA_Proc_CCM1"/>
</dbReference>
<dbReference type="InterPro" id="IPR011990">
    <property type="entry name" value="TPR-like_helical_dom_sf"/>
</dbReference>
<protein>
    <submittedName>
        <fullName evidence="2">Uncharacterized protein</fullName>
    </submittedName>
</protein>
<dbReference type="EMBL" id="JBBPDW010000010">
    <property type="protein sequence ID" value="KAK7548683.1"/>
    <property type="molecule type" value="Genomic_DNA"/>
</dbReference>
<feature type="compositionally biased region" description="Polar residues" evidence="1">
    <location>
        <begin position="115"/>
        <end position="129"/>
    </location>
</feature>
<dbReference type="Proteomes" id="UP001365128">
    <property type="component" value="Unassembled WGS sequence"/>
</dbReference>